<gene>
    <name evidence="2" type="ORF">C1I98_26515</name>
</gene>
<dbReference type="Proteomes" id="UP000248544">
    <property type="component" value="Unassembled WGS sequence"/>
</dbReference>
<sequence length="309" mass="33259">MADHVQGAGRGAVVISQVPAHRHDRTLAASIREVAHVSSLLVTSKIEVADREVAPGIHRFGDDHVNWYVLEDKGALTVIDGGMPAHWSQLLDWLARRAFSLDAVKAVVLTHGHADHLGIVERLRRETDALVHVHEADRPLSRGIGLRRPPRRIVRNLWRPHNLALFVAWARDGVLRVPPVLHASAFGDGQVLDVPGGLRVVHTPGHSAGSSTLIARDGAVALTGDALVTLDVVTGRRGVGIMPGKLNDDPAQALASLDNLKGVGARIVLPGHGRPWADGLPDALNRARRAGIDWRDVSAHHHGHDHATP</sequence>
<dbReference type="PANTHER" id="PTHR42951">
    <property type="entry name" value="METALLO-BETA-LACTAMASE DOMAIN-CONTAINING"/>
    <property type="match status" value="1"/>
</dbReference>
<dbReference type="SUPFAM" id="SSF56281">
    <property type="entry name" value="Metallo-hydrolase/oxidoreductase"/>
    <property type="match status" value="1"/>
</dbReference>
<dbReference type="EMBL" id="POUA01000253">
    <property type="protein sequence ID" value="PZG36684.1"/>
    <property type="molecule type" value="Genomic_DNA"/>
</dbReference>
<dbReference type="AlphaFoldDB" id="A0A2W2HC83"/>
<dbReference type="CDD" id="cd07721">
    <property type="entry name" value="yflN-like_MBL-fold"/>
    <property type="match status" value="1"/>
</dbReference>
<evidence type="ECO:0000313" key="3">
    <source>
        <dbReference type="Proteomes" id="UP000248544"/>
    </source>
</evidence>
<evidence type="ECO:0000259" key="1">
    <source>
        <dbReference type="SMART" id="SM00849"/>
    </source>
</evidence>
<accession>A0A2W2HC83</accession>
<name>A0A2W2HC83_9ACTN</name>
<reference evidence="2 3" key="1">
    <citation type="submission" date="2018-01" db="EMBL/GenBank/DDBJ databases">
        <title>Draft genome sequence of Sphaerisporangium sp. 7K107.</title>
        <authorList>
            <person name="Sahin N."/>
            <person name="Saygin H."/>
            <person name="Ay H."/>
        </authorList>
    </citation>
    <scope>NUCLEOTIDE SEQUENCE [LARGE SCALE GENOMIC DNA]</scope>
    <source>
        <strain evidence="2 3">7K107</strain>
    </source>
</reference>
<dbReference type="SMART" id="SM00849">
    <property type="entry name" value="Lactamase_B"/>
    <property type="match status" value="1"/>
</dbReference>
<evidence type="ECO:0000313" key="2">
    <source>
        <dbReference type="EMBL" id="PZG36684.1"/>
    </source>
</evidence>
<comment type="caution">
    <text evidence="2">The sequence shown here is derived from an EMBL/GenBank/DDBJ whole genome shotgun (WGS) entry which is preliminary data.</text>
</comment>
<keyword evidence="2" id="KW-0378">Hydrolase</keyword>
<protein>
    <submittedName>
        <fullName evidence="2">MBL fold metallo-hydrolase</fullName>
    </submittedName>
</protein>
<keyword evidence="3" id="KW-1185">Reference proteome</keyword>
<dbReference type="InterPro" id="IPR050855">
    <property type="entry name" value="NDM-1-like"/>
</dbReference>
<dbReference type="Pfam" id="PF00753">
    <property type="entry name" value="Lactamase_B"/>
    <property type="match status" value="1"/>
</dbReference>
<dbReference type="Gene3D" id="3.60.15.10">
    <property type="entry name" value="Ribonuclease Z/Hydroxyacylglutathione hydrolase-like"/>
    <property type="match status" value="1"/>
</dbReference>
<dbReference type="GO" id="GO:0016787">
    <property type="term" value="F:hydrolase activity"/>
    <property type="evidence" value="ECO:0007669"/>
    <property type="project" value="UniProtKB-KW"/>
</dbReference>
<proteinExistence type="predicted"/>
<dbReference type="InterPro" id="IPR001279">
    <property type="entry name" value="Metallo-B-lactamas"/>
</dbReference>
<feature type="domain" description="Metallo-beta-lactamase" evidence="1">
    <location>
        <begin position="64"/>
        <end position="272"/>
    </location>
</feature>
<dbReference type="InterPro" id="IPR036866">
    <property type="entry name" value="RibonucZ/Hydroxyglut_hydro"/>
</dbReference>
<organism evidence="2 3">
    <name type="scientific">Spongiactinospora gelatinilytica</name>
    <dbReference type="NCBI Taxonomy" id="2666298"/>
    <lineage>
        <taxon>Bacteria</taxon>
        <taxon>Bacillati</taxon>
        <taxon>Actinomycetota</taxon>
        <taxon>Actinomycetes</taxon>
        <taxon>Streptosporangiales</taxon>
        <taxon>Streptosporangiaceae</taxon>
        <taxon>Spongiactinospora</taxon>
    </lineage>
</organism>